<dbReference type="PRINTS" id="PR00502">
    <property type="entry name" value="NUDIXFAMILY"/>
</dbReference>
<evidence type="ECO:0000313" key="7">
    <source>
        <dbReference type="Proteomes" id="UP000516404"/>
    </source>
</evidence>
<dbReference type="GO" id="GO:0016787">
    <property type="term" value="F:hydrolase activity"/>
    <property type="evidence" value="ECO:0007669"/>
    <property type="project" value="UniProtKB-KW"/>
</dbReference>
<dbReference type="CDD" id="cd18876">
    <property type="entry name" value="NUDIX_Hydrolase"/>
    <property type="match status" value="1"/>
</dbReference>
<evidence type="ECO:0000256" key="4">
    <source>
        <dbReference type="RuleBase" id="RU003476"/>
    </source>
</evidence>
<name>A0A7H2BG37_9MICC</name>
<dbReference type="PANTHER" id="PTHR43046">
    <property type="entry name" value="GDP-MANNOSE MANNOSYL HYDROLASE"/>
    <property type="match status" value="1"/>
</dbReference>
<organism evidence="6 7">
    <name type="scientific">Rothia terrae</name>
    <dbReference type="NCBI Taxonomy" id="396015"/>
    <lineage>
        <taxon>Bacteria</taxon>
        <taxon>Bacillati</taxon>
        <taxon>Actinomycetota</taxon>
        <taxon>Actinomycetes</taxon>
        <taxon>Micrococcales</taxon>
        <taxon>Micrococcaceae</taxon>
        <taxon>Rothia</taxon>
    </lineage>
</organism>
<dbReference type="Pfam" id="PF00293">
    <property type="entry name" value="NUDIX"/>
    <property type="match status" value="1"/>
</dbReference>
<dbReference type="Proteomes" id="UP000516404">
    <property type="component" value="Chromosome"/>
</dbReference>
<dbReference type="AlphaFoldDB" id="A0A7H2BG37"/>
<proteinExistence type="inferred from homology"/>
<evidence type="ECO:0000313" key="6">
    <source>
        <dbReference type="EMBL" id="QNV38633.1"/>
    </source>
</evidence>
<dbReference type="InterPro" id="IPR000086">
    <property type="entry name" value="NUDIX_hydrolase_dom"/>
</dbReference>
<evidence type="ECO:0000256" key="1">
    <source>
        <dbReference type="ARBA" id="ARBA00001946"/>
    </source>
</evidence>
<evidence type="ECO:0000256" key="3">
    <source>
        <dbReference type="ARBA" id="ARBA00022801"/>
    </source>
</evidence>
<reference evidence="6 7" key="1">
    <citation type="submission" date="2020-09" db="EMBL/GenBank/DDBJ databases">
        <title>Investigation of environmental microbes.</title>
        <authorList>
            <person name="Ou Y."/>
            <person name="Kang Q."/>
        </authorList>
    </citation>
    <scope>NUCLEOTIDE SEQUENCE [LARGE SCALE GENOMIC DNA]</scope>
    <source>
        <strain evidence="6 7">KJZ-14</strain>
    </source>
</reference>
<comment type="similarity">
    <text evidence="2 4">Belongs to the Nudix hydrolase family.</text>
</comment>
<sequence length="162" mass="18181">MSSYLSHEELVKFIATLPTRRLAAAALIRDEHNRMLAVKPNYKDGWTLPGGTVEEGESPKTGCFREVEEEVGLTLPEGRVLLIFHGLQMGIWGDSTYYIYDGGVIGSHATITLQEEELTEYRWVAESELESYFGREFANRLSACYRALETGEVVEVASDQVD</sequence>
<dbReference type="EMBL" id="CP061539">
    <property type="protein sequence ID" value="QNV38633.1"/>
    <property type="molecule type" value="Genomic_DNA"/>
</dbReference>
<dbReference type="InterPro" id="IPR020084">
    <property type="entry name" value="NUDIX_hydrolase_CS"/>
</dbReference>
<dbReference type="PANTHER" id="PTHR43046:SF14">
    <property type="entry name" value="MUTT_NUDIX FAMILY PROTEIN"/>
    <property type="match status" value="1"/>
</dbReference>
<comment type="cofactor">
    <cofactor evidence="1">
        <name>Mg(2+)</name>
        <dbReference type="ChEBI" id="CHEBI:18420"/>
    </cofactor>
</comment>
<protein>
    <submittedName>
        <fullName evidence="6">NUDIX hydrolase</fullName>
    </submittedName>
</protein>
<gene>
    <name evidence="6" type="ORF">IDM49_05100</name>
</gene>
<dbReference type="Gene3D" id="3.90.79.10">
    <property type="entry name" value="Nucleoside Triphosphate Pyrophosphohydrolase"/>
    <property type="match status" value="1"/>
</dbReference>
<dbReference type="PROSITE" id="PS00893">
    <property type="entry name" value="NUDIX_BOX"/>
    <property type="match status" value="1"/>
</dbReference>
<dbReference type="InterPro" id="IPR015797">
    <property type="entry name" value="NUDIX_hydrolase-like_dom_sf"/>
</dbReference>
<accession>A0A7H2BG37</accession>
<dbReference type="PROSITE" id="PS51462">
    <property type="entry name" value="NUDIX"/>
    <property type="match status" value="1"/>
</dbReference>
<dbReference type="GeneID" id="96623605"/>
<feature type="domain" description="Nudix hydrolase" evidence="5">
    <location>
        <begin position="19"/>
        <end position="150"/>
    </location>
</feature>
<keyword evidence="7" id="KW-1185">Reference proteome</keyword>
<dbReference type="SUPFAM" id="SSF55811">
    <property type="entry name" value="Nudix"/>
    <property type="match status" value="1"/>
</dbReference>
<dbReference type="InterPro" id="IPR020476">
    <property type="entry name" value="Nudix_hydrolase"/>
</dbReference>
<dbReference type="RefSeq" id="WP_168615322.1">
    <property type="nucleotide sequence ID" value="NZ_BAAAOX010000010.1"/>
</dbReference>
<dbReference type="KEGG" id="rter:IDM49_05100"/>
<evidence type="ECO:0000256" key="2">
    <source>
        <dbReference type="ARBA" id="ARBA00005582"/>
    </source>
</evidence>
<evidence type="ECO:0000259" key="5">
    <source>
        <dbReference type="PROSITE" id="PS51462"/>
    </source>
</evidence>
<keyword evidence="3 4" id="KW-0378">Hydrolase</keyword>